<comment type="caution">
    <text evidence="1">The sequence shown here is derived from an EMBL/GenBank/DDBJ whole genome shotgun (WGS) entry which is preliminary data.</text>
</comment>
<sequence length="122" mass="14233">MYDSILTKDVQYPSFLSKEAVLIIQKLLYRSPQLRLGAGERDVQEELGSEDGSREMLMEGDLVVSNTRNALNCRNKQCLWKKSSNGLVEVPYIMFFPSWEYWWQAGTFSCHIWLCLSWYHSA</sequence>
<evidence type="ECO:0000313" key="2">
    <source>
        <dbReference type="Proteomes" id="UP001221898"/>
    </source>
</evidence>
<accession>A0AAD7SN58</accession>
<dbReference type="Gene3D" id="1.10.510.10">
    <property type="entry name" value="Transferase(Phosphotransferase) domain 1"/>
    <property type="match status" value="1"/>
</dbReference>
<keyword evidence="2" id="KW-1185">Reference proteome</keyword>
<gene>
    <name evidence="1" type="ORF">AAFF_G00321180</name>
</gene>
<dbReference type="Proteomes" id="UP001221898">
    <property type="component" value="Unassembled WGS sequence"/>
</dbReference>
<dbReference type="EMBL" id="JAINUG010000049">
    <property type="protein sequence ID" value="KAJ8405127.1"/>
    <property type="molecule type" value="Genomic_DNA"/>
</dbReference>
<organism evidence="1 2">
    <name type="scientific">Aldrovandia affinis</name>
    <dbReference type="NCBI Taxonomy" id="143900"/>
    <lineage>
        <taxon>Eukaryota</taxon>
        <taxon>Metazoa</taxon>
        <taxon>Chordata</taxon>
        <taxon>Craniata</taxon>
        <taxon>Vertebrata</taxon>
        <taxon>Euteleostomi</taxon>
        <taxon>Actinopterygii</taxon>
        <taxon>Neopterygii</taxon>
        <taxon>Teleostei</taxon>
        <taxon>Notacanthiformes</taxon>
        <taxon>Halosauridae</taxon>
        <taxon>Aldrovandia</taxon>
    </lineage>
</organism>
<name>A0AAD7SN58_9TELE</name>
<dbReference type="AlphaFoldDB" id="A0AAD7SN58"/>
<reference evidence="1" key="1">
    <citation type="journal article" date="2023" name="Science">
        <title>Genome structures resolve the early diversification of teleost fishes.</title>
        <authorList>
            <person name="Parey E."/>
            <person name="Louis A."/>
            <person name="Montfort J."/>
            <person name="Bouchez O."/>
            <person name="Roques C."/>
            <person name="Iampietro C."/>
            <person name="Lluch J."/>
            <person name="Castinel A."/>
            <person name="Donnadieu C."/>
            <person name="Desvignes T."/>
            <person name="Floi Bucao C."/>
            <person name="Jouanno E."/>
            <person name="Wen M."/>
            <person name="Mejri S."/>
            <person name="Dirks R."/>
            <person name="Jansen H."/>
            <person name="Henkel C."/>
            <person name="Chen W.J."/>
            <person name="Zahm M."/>
            <person name="Cabau C."/>
            <person name="Klopp C."/>
            <person name="Thompson A.W."/>
            <person name="Robinson-Rechavi M."/>
            <person name="Braasch I."/>
            <person name="Lecointre G."/>
            <person name="Bobe J."/>
            <person name="Postlethwait J.H."/>
            <person name="Berthelot C."/>
            <person name="Roest Crollius H."/>
            <person name="Guiguen Y."/>
        </authorList>
    </citation>
    <scope>NUCLEOTIDE SEQUENCE</scope>
    <source>
        <strain evidence="1">NC1722</strain>
    </source>
</reference>
<evidence type="ECO:0000313" key="1">
    <source>
        <dbReference type="EMBL" id="KAJ8405127.1"/>
    </source>
</evidence>
<proteinExistence type="predicted"/>
<protein>
    <submittedName>
        <fullName evidence="1">Uncharacterized protein</fullName>
    </submittedName>
</protein>